<protein>
    <submittedName>
        <fullName evidence="1">Uncharacterized protein</fullName>
    </submittedName>
</protein>
<evidence type="ECO:0000313" key="1">
    <source>
        <dbReference type="EMBL" id="MBW81163.1"/>
    </source>
</evidence>
<name>A0A2P2IIW8_RHIMU</name>
<dbReference type="AlphaFoldDB" id="A0A2P2IIW8"/>
<dbReference type="EMBL" id="GGEC01000680">
    <property type="protein sequence ID" value="MBW81163.1"/>
    <property type="molecule type" value="Transcribed_RNA"/>
</dbReference>
<accession>A0A2P2IIW8</accession>
<sequence length="55" mass="6371">MEDSKHECMQQSIMNDQSYQLAVHNKTKILTNTFHSKVFLVKGCKSINNFTCLVH</sequence>
<organism evidence="1">
    <name type="scientific">Rhizophora mucronata</name>
    <name type="common">Asiatic mangrove</name>
    <dbReference type="NCBI Taxonomy" id="61149"/>
    <lineage>
        <taxon>Eukaryota</taxon>
        <taxon>Viridiplantae</taxon>
        <taxon>Streptophyta</taxon>
        <taxon>Embryophyta</taxon>
        <taxon>Tracheophyta</taxon>
        <taxon>Spermatophyta</taxon>
        <taxon>Magnoliopsida</taxon>
        <taxon>eudicotyledons</taxon>
        <taxon>Gunneridae</taxon>
        <taxon>Pentapetalae</taxon>
        <taxon>rosids</taxon>
        <taxon>fabids</taxon>
        <taxon>Malpighiales</taxon>
        <taxon>Rhizophoraceae</taxon>
        <taxon>Rhizophora</taxon>
    </lineage>
</organism>
<reference evidence="1" key="1">
    <citation type="submission" date="2018-02" db="EMBL/GenBank/DDBJ databases">
        <title>Rhizophora mucronata_Transcriptome.</title>
        <authorList>
            <person name="Meera S.P."/>
            <person name="Sreeshan A."/>
            <person name="Augustine A."/>
        </authorList>
    </citation>
    <scope>NUCLEOTIDE SEQUENCE</scope>
    <source>
        <tissue evidence="1">Leaf</tissue>
    </source>
</reference>
<proteinExistence type="predicted"/>